<protein>
    <recommendedName>
        <fullName evidence="2">Glycosyltransferase 2-like domain-containing protein</fullName>
    </recommendedName>
</protein>
<feature type="transmembrane region" description="Helical" evidence="1">
    <location>
        <begin position="422"/>
        <end position="442"/>
    </location>
</feature>
<dbReference type="InterPro" id="IPR001173">
    <property type="entry name" value="Glyco_trans_2-like"/>
</dbReference>
<accession>A0A2M7QAU1</accession>
<feature type="domain" description="Glycosyltransferase 2-like" evidence="2">
    <location>
        <begin position="245"/>
        <end position="439"/>
    </location>
</feature>
<evidence type="ECO:0000313" key="4">
    <source>
        <dbReference type="Proteomes" id="UP000230973"/>
    </source>
</evidence>
<evidence type="ECO:0000256" key="1">
    <source>
        <dbReference type="SAM" id="Phobius"/>
    </source>
</evidence>
<dbReference type="PANTHER" id="PTHR36851:SF1">
    <property type="entry name" value="GLYCO_TRANS_2-LIKE DOMAIN-CONTAINING PROTEIN"/>
    <property type="match status" value="1"/>
</dbReference>
<dbReference type="Gene3D" id="3.90.550.10">
    <property type="entry name" value="Spore Coat Polysaccharide Biosynthesis Protein SpsA, Chain A"/>
    <property type="match status" value="1"/>
</dbReference>
<feature type="transmembrane region" description="Helical" evidence="1">
    <location>
        <begin position="494"/>
        <end position="517"/>
    </location>
</feature>
<dbReference type="AlphaFoldDB" id="A0A2M7QAU1"/>
<dbReference type="PANTHER" id="PTHR36851">
    <property type="entry name" value="UNNAMED PRODUCT"/>
    <property type="match status" value="1"/>
</dbReference>
<dbReference type="InterPro" id="IPR029044">
    <property type="entry name" value="Nucleotide-diphossugar_trans"/>
</dbReference>
<dbReference type="SUPFAM" id="SSF53448">
    <property type="entry name" value="Nucleotide-diphospho-sugar transferases"/>
    <property type="match status" value="1"/>
</dbReference>
<comment type="caution">
    <text evidence="3">The sequence shown here is derived from an EMBL/GenBank/DDBJ whole genome shotgun (WGS) entry which is preliminary data.</text>
</comment>
<keyword evidence="1" id="KW-0812">Transmembrane</keyword>
<feature type="transmembrane region" description="Helical" evidence="1">
    <location>
        <begin position="462"/>
        <end position="482"/>
    </location>
</feature>
<keyword evidence="1" id="KW-1133">Transmembrane helix</keyword>
<evidence type="ECO:0000313" key="3">
    <source>
        <dbReference type="EMBL" id="PIY63244.1"/>
    </source>
</evidence>
<organism evidence="3 4">
    <name type="scientific">Candidatus Uhrbacteria bacterium CG_4_10_14_0_8_um_filter_58_22</name>
    <dbReference type="NCBI Taxonomy" id="1975029"/>
    <lineage>
        <taxon>Bacteria</taxon>
        <taxon>Candidatus Uhriibacteriota</taxon>
    </lineage>
</organism>
<proteinExistence type="predicted"/>
<reference evidence="4" key="1">
    <citation type="submission" date="2017-09" db="EMBL/GenBank/DDBJ databases">
        <title>Depth-based differentiation of microbial function through sediment-hosted aquifers and enrichment of novel symbionts in the deep terrestrial subsurface.</title>
        <authorList>
            <person name="Probst A.J."/>
            <person name="Ladd B."/>
            <person name="Jarett J.K."/>
            <person name="Geller-Mcgrath D.E."/>
            <person name="Sieber C.M.K."/>
            <person name="Emerson J.B."/>
            <person name="Anantharaman K."/>
            <person name="Thomas B.C."/>
            <person name="Malmstrom R."/>
            <person name="Stieglmeier M."/>
            <person name="Klingl A."/>
            <person name="Woyke T."/>
            <person name="Ryan C.M."/>
            <person name="Banfield J.F."/>
        </authorList>
    </citation>
    <scope>NUCLEOTIDE SEQUENCE [LARGE SCALE GENOMIC DNA]</scope>
</reference>
<dbReference type="Proteomes" id="UP000230973">
    <property type="component" value="Unassembled WGS sequence"/>
</dbReference>
<name>A0A2M7QAU1_9BACT</name>
<sequence length="552" mass="63232">MNTTLDFETRGGASASERVAGTVNSVQTEGIGTVKSACGESCGTAGRFRVGSCRWAEVIPGVLVWATLIAALVLSHVAPISVMYFIILFDLYWVLRVCYFVVLLAMAWRRYRRDVAVDWLVRASARPGFDDIYHLVVLPTYKEDIEILRPTFQSLVESNYPTSERFIVFLAGEERDRERFERNAEAIRREFGDRFFRLVFTVHPKDIPHDLPGKSSNTHFVAHRAKELIDELGIPYDKVIVSSFDIDTCAHPQYFACVTYKYLTEADPTRCSYQPAVLYNNNVWDASPAVRVAVFGTTFWLMSELVRPERMFTFSSHSMSFQALVDVGFWERDIVTEDSRIFLQCFLRYDGDYRVVPIHVPVSMDMVMADTHFRSLVNLYKQQRRWAWGVEHLPYMIQRFAENPRISRRKKAFRLFNQIEGMYSWATAPLLIFLLGYLPLWLAPDATKIEVFYQNTPHILEALMRVAMIGVFVSAVVGFALLPRRPAHRGPGQVLIMVLQWLLVPVTFVVFGSIPAIDAQTRLMLGRYMGFNVTEKRRRTEGAVGTVAKSIF</sequence>
<feature type="transmembrane region" description="Helical" evidence="1">
    <location>
        <begin position="84"/>
        <end position="108"/>
    </location>
</feature>
<feature type="transmembrane region" description="Helical" evidence="1">
    <location>
        <begin position="58"/>
        <end position="78"/>
    </location>
</feature>
<gene>
    <name evidence="3" type="ORF">COY93_01000</name>
</gene>
<dbReference type="Pfam" id="PF13632">
    <property type="entry name" value="Glyco_trans_2_3"/>
    <property type="match status" value="1"/>
</dbReference>
<dbReference type="EMBL" id="PFLC01000011">
    <property type="protein sequence ID" value="PIY63244.1"/>
    <property type="molecule type" value="Genomic_DNA"/>
</dbReference>
<keyword evidence="1" id="KW-0472">Membrane</keyword>
<evidence type="ECO:0000259" key="2">
    <source>
        <dbReference type="Pfam" id="PF13632"/>
    </source>
</evidence>